<reference evidence="2 3" key="1">
    <citation type="journal article" date="2019" name="Nat. Med.">
        <title>A library of human gut bacterial isolates paired with longitudinal multiomics data enables mechanistic microbiome research.</title>
        <authorList>
            <person name="Poyet M."/>
            <person name="Groussin M."/>
            <person name="Gibbons S.M."/>
            <person name="Avila-Pacheco J."/>
            <person name="Jiang X."/>
            <person name="Kearney S.M."/>
            <person name="Perrotta A.R."/>
            <person name="Berdy B."/>
            <person name="Zhao S."/>
            <person name="Lieberman T.D."/>
            <person name="Swanson P.K."/>
            <person name="Smith M."/>
            <person name="Roesemann S."/>
            <person name="Alexander J.E."/>
            <person name="Rich S.A."/>
            <person name="Livny J."/>
            <person name="Vlamakis H."/>
            <person name="Clish C."/>
            <person name="Bullock K."/>
            <person name="Deik A."/>
            <person name="Scott J."/>
            <person name="Pierce K.A."/>
            <person name="Xavier R.J."/>
            <person name="Alm E.J."/>
        </authorList>
    </citation>
    <scope>NUCLEOTIDE SEQUENCE [LARGE SCALE GENOMIC DNA]</scope>
    <source>
        <strain evidence="2 3">BIOML-A6</strain>
    </source>
</reference>
<dbReference type="EMBL" id="WWSC01000013">
    <property type="protein sequence ID" value="MZK42253.1"/>
    <property type="molecule type" value="Genomic_DNA"/>
</dbReference>
<dbReference type="AlphaFoldDB" id="A0A6L8S102"/>
<gene>
    <name evidence="2" type="ORF">GT528_11255</name>
</gene>
<feature type="domain" description="PucR C-terminal helix-turn-helix" evidence="1">
    <location>
        <begin position="68"/>
        <end position="123"/>
    </location>
</feature>
<accession>A0A6L8S102</accession>
<evidence type="ECO:0000313" key="3">
    <source>
        <dbReference type="Proteomes" id="UP000472916"/>
    </source>
</evidence>
<organism evidence="2 3">
    <name type="scientific">Dorea longicatena</name>
    <dbReference type="NCBI Taxonomy" id="88431"/>
    <lineage>
        <taxon>Bacteria</taxon>
        <taxon>Bacillati</taxon>
        <taxon>Bacillota</taxon>
        <taxon>Clostridia</taxon>
        <taxon>Lachnospirales</taxon>
        <taxon>Lachnospiraceae</taxon>
        <taxon>Dorea</taxon>
    </lineage>
</organism>
<dbReference type="InterPro" id="IPR025736">
    <property type="entry name" value="PucR_C-HTH_dom"/>
</dbReference>
<sequence length="128" mass="14618">MGKSTPVFQVHHSYESALTAINTLTNTSENFALFDDLTLQLILSSVTDDTRNHFLQKTISGLSTQDLDIIKVYFSEDMSLIRTCGKLYLHKNTLQYKLNRIHKITGLNPRKFQDAVLLYLAVLLRTNL</sequence>
<dbReference type="PANTHER" id="PTHR33744:SF16">
    <property type="entry name" value="CARBOHYDRATE DIACID REGULATOR"/>
    <property type="match status" value="1"/>
</dbReference>
<dbReference type="PANTHER" id="PTHR33744">
    <property type="entry name" value="CARBOHYDRATE DIACID REGULATOR"/>
    <property type="match status" value="1"/>
</dbReference>
<dbReference type="Proteomes" id="UP000472916">
    <property type="component" value="Unassembled WGS sequence"/>
</dbReference>
<dbReference type="Gene3D" id="1.10.10.2840">
    <property type="entry name" value="PucR C-terminal helix-turn-helix domain"/>
    <property type="match status" value="1"/>
</dbReference>
<dbReference type="Pfam" id="PF13556">
    <property type="entry name" value="HTH_30"/>
    <property type="match status" value="1"/>
</dbReference>
<dbReference type="InterPro" id="IPR042070">
    <property type="entry name" value="PucR_C-HTH_sf"/>
</dbReference>
<evidence type="ECO:0000259" key="1">
    <source>
        <dbReference type="Pfam" id="PF13556"/>
    </source>
</evidence>
<dbReference type="InterPro" id="IPR051448">
    <property type="entry name" value="CdaR-like_regulators"/>
</dbReference>
<proteinExistence type="predicted"/>
<protein>
    <recommendedName>
        <fullName evidence="1">PucR C-terminal helix-turn-helix domain-containing protein</fullName>
    </recommendedName>
</protein>
<name>A0A6L8S102_9FIRM</name>
<evidence type="ECO:0000313" key="2">
    <source>
        <dbReference type="EMBL" id="MZK42253.1"/>
    </source>
</evidence>
<comment type="caution">
    <text evidence="2">The sequence shown here is derived from an EMBL/GenBank/DDBJ whole genome shotgun (WGS) entry which is preliminary data.</text>
</comment>